<name>A0A1G7HY59_9FLAO</name>
<feature type="chain" id="PRO_5011585846" evidence="2">
    <location>
        <begin position="20"/>
        <end position="509"/>
    </location>
</feature>
<feature type="signal peptide" evidence="2">
    <location>
        <begin position="1"/>
        <end position="19"/>
    </location>
</feature>
<gene>
    <name evidence="4" type="ORF">SAMN05421636_11092</name>
</gene>
<dbReference type="Gene3D" id="2.120.10.30">
    <property type="entry name" value="TolB, C-terminal domain"/>
    <property type="match status" value="1"/>
</dbReference>
<dbReference type="Proteomes" id="UP000199109">
    <property type="component" value="Unassembled WGS sequence"/>
</dbReference>
<dbReference type="PANTHER" id="PTHR36842">
    <property type="entry name" value="PROTEIN TOLB HOMOLOG"/>
    <property type="match status" value="1"/>
</dbReference>
<reference evidence="4 5" key="1">
    <citation type="submission" date="2016-10" db="EMBL/GenBank/DDBJ databases">
        <authorList>
            <person name="de Groot N.N."/>
        </authorList>
    </citation>
    <scope>NUCLEOTIDE SEQUENCE [LARGE SCALE GENOMIC DNA]</scope>
    <source>
        <strain evidence="4 5">DSM 23421</strain>
    </source>
</reference>
<dbReference type="RefSeq" id="WP_091873379.1">
    <property type="nucleotide sequence ID" value="NZ_FNAO01000010.1"/>
</dbReference>
<proteinExistence type="inferred from homology"/>
<comment type="similarity">
    <text evidence="1">Belongs to the TolB family.</text>
</comment>
<dbReference type="Pfam" id="PF07676">
    <property type="entry name" value="PD40"/>
    <property type="match status" value="1"/>
</dbReference>
<dbReference type="Gene3D" id="2.60.120.200">
    <property type="match status" value="1"/>
</dbReference>
<dbReference type="PANTHER" id="PTHR36842:SF1">
    <property type="entry name" value="PROTEIN TOLB"/>
    <property type="match status" value="1"/>
</dbReference>
<dbReference type="OrthoDB" id="8432779at2"/>
<keyword evidence="2" id="KW-0732">Signal</keyword>
<dbReference type="InterPro" id="IPR011659">
    <property type="entry name" value="WD40"/>
</dbReference>
<dbReference type="SUPFAM" id="SSF69304">
    <property type="entry name" value="Tricorn protease N-terminal domain"/>
    <property type="match status" value="1"/>
</dbReference>
<keyword evidence="5" id="KW-1185">Reference proteome</keyword>
<dbReference type="InterPro" id="IPR011042">
    <property type="entry name" value="6-blade_b-propeller_TolB-like"/>
</dbReference>
<evidence type="ECO:0000259" key="3">
    <source>
        <dbReference type="Pfam" id="PF16472"/>
    </source>
</evidence>
<accession>A0A1G7HY59</accession>
<organism evidence="4 5">
    <name type="scientific">Pricia antarctica</name>
    <dbReference type="NCBI Taxonomy" id="641691"/>
    <lineage>
        <taxon>Bacteria</taxon>
        <taxon>Pseudomonadati</taxon>
        <taxon>Bacteroidota</taxon>
        <taxon>Flavobacteriia</taxon>
        <taxon>Flavobacteriales</taxon>
        <taxon>Flavobacteriaceae</taxon>
        <taxon>Pricia</taxon>
    </lineage>
</organism>
<dbReference type="EMBL" id="FNAO01000010">
    <property type="protein sequence ID" value="SDF05335.1"/>
    <property type="molecule type" value="Genomic_DNA"/>
</dbReference>
<evidence type="ECO:0000313" key="5">
    <source>
        <dbReference type="Proteomes" id="UP000199109"/>
    </source>
</evidence>
<dbReference type="STRING" id="641691.SAMN05421636_11092"/>
<dbReference type="Pfam" id="PF16472">
    <property type="entry name" value="DUF5050"/>
    <property type="match status" value="1"/>
</dbReference>
<protein>
    <submittedName>
        <fullName evidence="4">Component of the Tol biopolymer transport system</fullName>
    </submittedName>
</protein>
<sequence>MKRALPLLIFMAISGAVFSQENPIGIFEDNKDIGNPKLAGSASYDETSQTYTIKGAGYNIWGQRDEHRYLYSKVKGDFVATANFEFEGNKEIHRKIGWMARASENDNSVMVGGFLHGDGLMAGQWRERKGADMQNPEDDVWAQKRYQQIIQLERRGNTFIVRAAHPGEPLQEISSKQLEFMPEAVLLGVVIGSHDENVIETARVWNARIDQPVAEDYNPGKDGWIGCRMETMNVFDGKRRVIHEKDGRFEAPNWMPDGKELLFNEDGSLYTIPINGGKTEKLNTGSADDLNNDHCISFDGKMLGISHNDGEGSNVFYLPLDGGEPKSVTQQAPSYLHGWAPNNKEVVYVAQRGENKVYDIYRKPIKGGKEVKLTDNKKWDHADGCEYSPDGKYIYYNGSKNGGTMQIWRMKPDGTEKEQITFDQYNNWFPHISPDGKWIAFISFSPDIELNSHPSYKKVMLRLMPTSGGAPKVIAHLYGGQGTINVNSWSPDSKHIAFVSNSKKSVKVD</sequence>
<evidence type="ECO:0000256" key="2">
    <source>
        <dbReference type="SAM" id="SignalP"/>
    </source>
</evidence>
<evidence type="ECO:0000313" key="4">
    <source>
        <dbReference type="EMBL" id="SDF05335.1"/>
    </source>
</evidence>
<dbReference type="InterPro" id="IPR032485">
    <property type="entry name" value="LRP1-like_beta_prop"/>
</dbReference>
<feature type="domain" description="Prolow-density lipoprotein receptor-related protein 1-like beta-propeller" evidence="3">
    <location>
        <begin position="265"/>
        <end position="445"/>
    </location>
</feature>
<evidence type="ECO:0000256" key="1">
    <source>
        <dbReference type="ARBA" id="ARBA00009820"/>
    </source>
</evidence>
<dbReference type="AlphaFoldDB" id="A0A1G7HY59"/>